<proteinExistence type="predicted"/>
<feature type="compositionally biased region" description="Pro residues" evidence="1">
    <location>
        <begin position="1"/>
        <end position="10"/>
    </location>
</feature>
<protein>
    <submittedName>
        <fullName evidence="2">Nuclease HARBI1</fullName>
    </submittedName>
</protein>
<accession>A0A8D9B570</accession>
<reference evidence="2" key="1">
    <citation type="submission" date="2021-05" db="EMBL/GenBank/DDBJ databases">
        <authorList>
            <person name="Alioto T."/>
            <person name="Alioto T."/>
            <person name="Gomez Garrido J."/>
        </authorList>
    </citation>
    <scope>NUCLEOTIDE SEQUENCE</scope>
</reference>
<dbReference type="AlphaFoldDB" id="A0A8D9B570"/>
<feature type="region of interest" description="Disordered" evidence="1">
    <location>
        <begin position="1"/>
        <end position="50"/>
    </location>
</feature>
<evidence type="ECO:0000256" key="1">
    <source>
        <dbReference type="SAM" id="MobiDB-lite"/>
    </source>
</evidence>
<name>A0A8D9B570_9HEMI</name>
<organism evidence="2">
    <name type="scientific">Cacopsylla melanoneura</name>
    <dbReference type="NCBI Taxonomy" id="428564"/>
    <lineage>
        <taxon>Eukaryota</taxon>
        <taxon>Metazoa</taxon>
        <taxon>Ecdysozoa</taxon>
        <taxon>Arthropoda</taxon>
        <taxon>Hexapoda</taxon>
        <taxon>Insecta</taxon>
        <taxon>Pterygota</taxon>
        <taxon>Neoptera</taxon>
        <taxon>Paraneoptera</taxon>
        <taxon>Hemiptera</taxon>
        <taxon>Sternorrhyncha</taxon>
        <taxon>Psylloidea</taxon>
        <taxon>Psyllidae</taxon>
        <taxon>Psyllinae</taxon>
        <taxon>Cacopsylla</taxon>
    </lineage>
</organism>
<evidence type="ECO:0000313" key="2">
    <source>
        <dbReference type="EMBL" id="CAG6777361.1"/>
    </source>
</evidence>
<sequence>MDVFPEFPPEPAEDAFLPGVYDEEPAPPPANPARPARHINAEPDPEEPPRVRRKFRDRFNYFEELNDTQFRARFRVGKQTCRMILGKIEDKIKPKGMRNHAITAMDRLLLTLRFLATGIFFIVAGDNFGISKTAAHDLIQLVVGAIVGLRHEYIRFPQSLQEVRQKFYDIAHFPRVIGVIDCTHIRVQCPGKFLSKRAVQHFKIQTRADQDFEKAPSLS</sequence>
<dbReference type="EMBL" id="HBUF01605308">
    <property type="protein sequence ID" value="CAG6777361.1"/>
    <property type="molecule type" value="Transcribed_RNA"/>
</dbReference>